<gene>
    <name evidence="15" type="ORF">FIV34_20000</name>
</gene>
<name>A0A4Y5Z7V4_9GAMM</name>
<comment type="subcellular location">
    <subcellularLocation>
        <location evidence="2">Membrane</location>
        <topology evidence="2">Multi-pass membrane protein</topology>
    </subcellularLocation>
</comment>
<comment type="catalytic activity">
    <reaction evidence="1">
        <text>ATP + protein L-histidine = ADP + protein N-phospho-L-histidine.</text>
        <dbReference type="EC" id="2.7.13.3"/>
    </reaction>
</comment>
<sequence length="340" mass="36711">MQTTRIALYVLAGCVITTLVASQLLRVFDVTNVVMVFLMNVVIAALYWGRGAGALSALLSVGCLDFFFVPPVWSFHVSDTQYLFTFVLMLAVALVTGHLMAELRERTRRAAVRIEGEKLRNALLASVSHDLRTPLAAIRGMAGVMGDGELPRAIAAQADSMQRQIANLLDTARMQDGGARLDRQWHALDELVGVALAEARLGERHVVLALSPDLPLVDVDAVMFDRVLANLLDNAGKYTPSDATLCIRGAYDGTHIRLHVEDDGPGFPAGVDPATMFTAFERGERESTVPGVGLGLSLARRIMQAHGGAISASRRYPSGAVFTLTLPRGQPPAIEREPMP</sequence>
<keyword evidence="4" id="KW-0597">Phosphoprotein</keyword>
<evidence type="ECO:0000256" key="6">
    <source>
        <dbReference type="ARBA" id="ARBA00022692"/>
    </source>
</evidence>
<evidence type="ECO:0000256" key="11">
    <source>
        <dbReference type="ARBA" id="ARBA00023012"/>
    </source>
</evidence>
<dbReference type="RefSeq" id="WP_139985236.1">
    <property type="nucleotide sequence ID" value="NZ_CP041046.1"/>
</dbReference>
<evidence type="ECO:0000256" key="4">
    <source>
        <dbReference type="ARBA" id="ARBA00022553"/>
    </source>
</evidence>
<feature type="transmembrane region" description="Helical" evidence="13">
    <location>
        <begin position="7"/>
        <end position="24"/>
    </location>
</feature>
<protein>
    <recommendedName>
        <fullName evidence="3">histidine kinase</fullName>
        <ecNumber evidence="3">2.7.13.3</ecNumber>
    </recommendedName>
</protein>
<dbReference type="GO" id="GO:0005886">
    <property type="term" value="C:plasma membrane"/>
    <property type="evidence" value="ECO:0007669"/>
    <property type="project" value="TreeGrafter"/>
</dbReference>
<dbReference type="Gene3D" id="3.30.565.10">
    <property type="entry name" value="Histidine kinase-like ATPase, C-terminal domain"/>
    <property type="match status" value="1"/>
</dbReference>
<dbReference type="InterPro" id="IPR038318">
    <property type="entry name" value="KdpD_sf"/>
</dbReference>
<evidence type="ECO:0000256" key="10">
    <source>
        <dbReference type="ARBA" id="ARBA00022989"/>
    </source>
</evidence>
<evidence type="ECO:0000259" key="14">
    <source>
        <dbReference type="PROSITE" id="PS50109"/>
    </source>
</evidence>
<feature type="transmembrane region" description="Helical" evidence="13">
    <location>
        <begin position="30"/>
        <end position="48"/>
    </location>
</feature>
<reference evidence="15 16" key="1">
    <citation type="submission" date="2019-06" db="EMBL/GenBank/DDBJ databases">
        <title>A complete genome sequence for Luteibacter pinisoli MAH-14.</title>
        <authorList>
            <person name="Baltrus D.A."/>
        </authorList>
    </citation>
    <scope>NUCLEOTIDE SEQUENCE [LARGE SCALE GENOMIC DNA]</scope>
    <source>
        <strain evidence="15 16">MAH-14</strain>
    </source>
</reference>
<feature type="transmembrane region" description="Helical" evidence="13">
    <location>
        <begin position="55"/>
        <end position="76"/>
    </location>
</feature>
<proteinExistence type="predicted"/>
<evidence type="ECO:0000313" key="15">
    <source>
        <dbReference type="EMBL" id="QDE41314.1"/>
    </source>
</evidence>
<keyword evidence="7" id="KW-0547">Nucleotide-binding</keyword>
<evidence type="ECO:0000256" key="13">
    <source>
        <dbReference type="SAM" id="Phobius"/>
    </source>
</evidence>
<evidence type="ECO:0000256" key="12">
    <source>
        <dbReference type="ARBA" id="ARBA00023136"/>
    </source>
</evidence>
<dbReference type="CDD" id="cd00075">
    <property type="entry name" value="HATPase"/>
    <property type="match status" value="1"/>
</dbReference>
<dbReference type="CDD" id="cd00082">
    <property type="entry name" value="HisKA"/>
    <property type="match status" value="1"/>
</dbReference>
<dbReference type="PANTHER" id="PTHR45569:SF1">
    <property type="entry name" value="SENSOR PROTEIN KDPD"/>
    <property type="match status" value="1"/>
</dbReference>
<evidence type="ECO:0000313" key="16">
    <source>
        <dbReference type="Proteomes" id="UP000316093"/>
    </source>
</evidence>
<dbReference type="SUPFAM" id="SSF55874">
    <property type="entry name" value="ATPase domain of HSP90 chaperone/DNA topoisomerase II/histidine kinase"/>
    <property type="match status" value="1"/>
</dbReference>
<evidence type="ECO:0000256" key="5">
    <source>
        <dbReference type="ARBA" id="ARBA00022679"/>
    </source>
</evidence>
<evidence type="ECO:0000256" key="8">
    <source>
        <dbReference type="ARBA" id="ARBA00022777"/>
    </source>
</evidence>
<dbReference type="Gene3D" id="1.20.120.620">
    <property type="entry name" value="Backbone structure of the membrane domain of e. Coli histidine kinase receptor kdpd"/>
    <property type="match status" value="1"/>
</dbReference>
<dbReference type="InterPro" id="IPR003594">
    <property type="entry name" value="HATPase_dom"/>
</dbReference>
<dbReference type="SMART" id="SM00387">
    <property type="entry name" value="HATPase_c"/>
    <property type="match status" value="1"/>
</dbReference>
<keyword evidence="11" id="KW-0902">Two-component regulatory system</keyword>
<dbReference type="GO" id="GO:0000155">
    <property type="term" value="F:phosphorelay sensor kinase activity"/>
    <property type="evidence" value="ECO:0007669"/>
    <property type="project" value="InterPro"/>
</dbReference>
<dbReference type="SUPFAM" id="SSF47384">
    <property type="entry name" value="Homodimeric domain of signal transducing histidine kinase"/>
    <property type="match status" value="1"/>
</dbReference>
<keyword evidence="6 13" id="KW-0812">Transmembrane</keyword>
<dbReference type="Proteomes" id="UP000316093">
    <property type="component" value="Chromosome"/>
</dbReference>
<evidence type="ECO:0000256" key="2">
    <source>
        <dbReference type="ARBA" id="ARBA00004141"/>
    </source>
</evidence>
<keyword evidence="9" id="KW-0067">ATP-binding</keyword>
<dbReference type="InterPro" id="IPR004358">
    <property type="entry name" value="Sig_transdc_His_kin-like_C"/>
</dbReference>
<evidence type="ECO:0000256" key="9">
    <source>
        <dbReference type="ARBA" id="ARBA00022840"/>
    </source>
</evidence>
<dbReference type="InterPro" id="IPR052023">
    <property type="entry name" value="Histidine_kinase_KdpD"/>
</dbReference>
<dbReference type="Pfam" id="PF02518">
    <property type="entry name" value="HATPase_c"/>
    <property type="match status" value="1"/>
</dbReference>
<evidence type="ECO:0000256" key="1">
    <source>
        <dbReference type="ARBA" id="ARBA00000085"/>
    </source>
</evidence>
<feature type="transmembrane region" description="Helical" evidence="13">
    <location>
        <begin position="82"/>
        <end position="101"/>
    </location>
</feature>
<dbReference type="PRINTS" id="PR00344">
    <property type="entry name" value="BCTRLSENSOR"/>
</dbReference>
<keyword evidence="10 13" id="KW-1133">Transmembrane helix</keyword>
<dbReference type="EC" id="2.7.13.3" evidence="3"/>
<dbReference type="InterPro" id="IPR036890">
    <property type="entry name" value="HATPase_C_sf"/>
</dbReference>
<keyword evidence="8" id="KW-0418">Kinase</keyword>
<keyword evidence="5" id="KW-0808">Transferase</keyword>
<dbReference type="Gene3D" id="1.10.287.130">
    <property type="match status" value="1"/>
</dbReference>
<dbReference type="KEGG" id="lpy:FIV34_20000"/>
<feature type="domain" description="Histidine kinase" evidence="14">
    <location>
        <begin position="126"/>
        <end position="330"/>
    </location>
</feature>
<dbReference type="InterPro" id="IPR003661">
    <property type="entry name" value="HisK_dim/P_dom"/>
</dbReference>
<dbReference type="Pfam" id="PF13493">
    <property type="entry name" value="DUF4118"/>
    <property type="match status" value="1"/>
</dbReference>
<dbReference type="GO" id="GO:0005524">
    <property type="term" value="F:ATP binding"/>
    <property type="evidence" value="ECO:0007669"/>
    <property type="project" value="UniProtKB-KW"/>
</dbReference>
<accession>A0A4Y5Z7V4</accession>
<dbReference type="EMBL" id="CP041046">
    <property type="protein sequence ID" value="QDE41314.1"/>
    <property type="molecule type" value="Genomic_DNA"/>
</dbReference>
<dbReference type="AlphaFoldDB" id="A0A4Y5Z7V4"/>
<dbReference type="OrthoDB" id="9806130at2"/>
<keyword evidence="16" id="KW-1185">Reference proteome</keyword>
<organism evidence="15 16">
    <name type="scientific">Luteibacter pinisoli</name>
    <dbReference type="NCBI Taxonomy" id="2589080"/>
    <lineage>
        <taxon>Bacteria</taxon>
        <taxon>Pseudomonadati</taxon>
        <taxon>Pseudomonadota</taxon>
        <taxon>Gammaproteobacteria</taxon>
        <taxon>Lysobacterales</taxon>
        <taxon>Rhodanobacteraceae</taxon>
        <taxon>Luteibacter</taxon>
    </lineage>
</organism>
<evidence type="ECO:0000256" key="3">
    <source>
        <dbReference type="ARBA" id="ARBA00012438"/>
    </source>
</evidence>
<dbReference type="InterPro" id="IPR036097">
    <property type="entry name" value="HisK_dim/P_sf"/>
</dbReference>
<dbReference type="InterPro" id="IPR005467">
    <property type="entry name" value="His_kinase_dom"/>
</dbReference>
<dbReference type="PANTHER" id="PTHR45569">
    <property type="entry name" value="SENSOR PROTEIN KDPD"/>
    <property type="match status" value="1"/>
</dbReference>
<dbReference type="Pfam" id="PF00512">
    <property type="entry name" value="HisKA"/>
    <property type="match status" value="1"/>
</dbReference>
<dbReference type="PROSITE" id="PS50109">
    <property type="entry name" value="HIS_KIN"/>
    <property type="match status" value="1"/>
</dbReference>
<dbReference type="SMART" id="SM00388">
    <property type="entry name" value="HisKA"/>
    <property type="match status" value="1"/>
</dbReference>
<keyword evidence="12 13" id="KW-0472">Membrane</keyword>
<evidence type="ECO:0000256" key="7">
    <source>
        <dbReference type="ARBA" id="ARBA00022741"/>
    </source>
</evidence>
<dbReference type="InterPro" id="IPR025201">
    <property type="entry name" value="KdpD_TM"/>
</dbReference>